<keyword evidence="8 9" id="KW-0472">Membrane</keyword>
<feature type="transmembrane region" description="Helical" evidence="9">
    <location>
        <begin position="146"/>
        <end position="166"/>
    </location>
</feature>
<dbReference type="Gene3D" id="1.20.1740.10">
    <property type="entry name" value="Amino acid/polyamine transporter I"/>
    <property type="match status" value="1"/>
</dbReference>
<dbReference type="NCBIfam" id="TIGR00835">
    <property type="entry name" value="agcS"/>
    <property type="match status" value="1"/>
</dbReference>
<sequence length="457" mass="48107">MNFHALLSDINAIVWGPVTLCLLVGTGLYLTLRLKLLQVFKLPLALSLLFKPASGKGDLSSFAALCTALSATIGTGNIVGVATAIKIGGPGALFWMWLAAFFGMATKYAECMLAVKYRTTDARGNIAGGPMYYIERGLGLGWLAKLFAVFGVGVAFFGIGTFAQVNAISDAMTIAFDIPAWVTALVLTLLVAAVTLGGVKRIANVAQKLVPTMALGYVLACAWILIAFSEQIIPALQLVLHSAFTPVSAAGGFLGATVAQALQIGIARGVFSNESGLGSAPIAAAAAKTNEPVEQGLVSMTGTFFDTILICTMTGLVLIITGVWNGDAAGAAMTSAAFASGGSAIIGQYVVTIALVCFAFTTILGWHYYGERCWYYLTGTRLGERGVRLYQLTFLSLIAVGAFIQLDLIWMLADTVNGLMAIPNLIAIIGLRHVILAETQRYFTQRAMPTERAVASS</sequence>
<dbReference type="InterPro" id="IPR001463">
    <property type="entry name" value="Na/Ala_symport"/>
</dbReference>
<reference evidence="11 12" key="1">
    <citation type="submission" date="2016-07" db="EMBL/GenBank/DDBJ databases">
        <title>Whole-genome of two Shewanella species isolated from a digestive organ of sea cucumber Apostichopus japonicus Selenka 1867.</title>
        <authorList>
            <person name="Hong H.-H."/>
            <person name="Choi H."/>
            <person name="Cheon S."/>
            <person name="Oh J.-S."/>
            <person name="Lee H.-G."/>
            <person name="Park C."/>
        </authorList>
    </citation>
    <scope>NUCLEOTIDE SEQUENCE [LARGE SCALE GENOMIC DNA]</scope>
    <source>
        <strain evidence="11 12">CSB03KR</strain>
    </source>
</reference>
<dbReference type="STRING" id="23.BEL05_13030"/>
<feature type="transmembrane region" description="Helical" evidence="9">
    <location>
        <begin position="389"/>
        <end position="413"/>
    </location>
</feature>
<dbReference type="Proteomes" id="UP000773469">
    <property type="component" value="Unassembled WGS sequence"/>
</dbReference>
<evidence type="ECO:0000313" key="11">
    <source>
        <dbReference type="EMBL" id="OEG73191.1"/>
    </source>
</evidence>
<evidence type="ECO:0000313" key="12">
    <source>
        <dbReference type="Proteomes" id="UP000095230"/>
    </source>
</evidence>
<evidence type="ECO:0000313" key="10">
    <source>
        <dbReference type="EMBL" id="GIU38555.1"/>
    </source>
</evidence>
<evidence type="ECO:0000256" key="9">
    <source>
        <dbReference type="RuleBase" id="RU363064"/>
    </source>
</evidence>
<dbReference type="AlphaFoldDB" id="A0A1E5IRM9"/>
<name>A0A1E5IRM9_SHECO</name>
<dbReference type="OrthoDB" id="9806926at2"/>
<dbReference type="EMBL" id="BPEU01000007">
    <property type="protein sequence ID" value="GIU38555.1"/>
    <property type="molecule type" value="Genomic_DNA"/>
</dbReference>
<keyword evidence="6 9" id="KW-0769">Symport</keyword>
<comment type="caution">
    <text evidence="11">The sequence shown here is derived from an EMBL/GenBank/DDBJ whole genome shotgun (WGS) entry which is preliminary data.</text>
</comment>
<dbReference type="Proteomes" id="UP000095230">
    <property type="component" value="Unassembled WGS sequence"/>
</dbReference>
<feature type="transmembrane region" description="Helical" evidence="9">
    <location>
        <begin position="344"/>
        <end position="369"/>
    </location>
</feature>
<dbReference type="GO" id="GO:0005886">
    <property type="term" value="C:plasma membrane"/>
    <property type="evidence" value="ECO:0007669"/>
    <property type="project" value="UniProtKB-SubCell"/>
</dbReference>
<keyword evidence="9" id="KW-0997">Cell inner membrane</keyword>
<feature type="transmembrane region" description="Helical" evidence="9">
    <location>
        <begin position="419"/>
        <end position="437"/>
    </location>
</feature>
<evidence type="ECO:0000256" key="3">
    <source>
        <dbReference type="ARBA" id="ARBA00022448"/>
    </source>
</evidence>
<keyword evidence="3 9" id="KW-0813">Transport</keyword>
<feature type="transmembrane region" description="Helical" evidence="9">
    <location>
        <begin position="91"/>
        <end position="109"/>
    </location>
</feature>
<keyword evidence="7 9" id="KW-1133">Transmembrane helix</keyword>
<evidence type="ECO:0000256" key="5">
    <source>
        <dbReference type="ARBA" id="ARBA00022692"/>
    </source>
</evidence>
<feature type="transmembrane region" description="Helical" evidence="9">
    <location>
        <begin position="12"/>
        <end position="32"/>
    </location>
</feature>
<dbReference type="FunFam" id="1.20.1740.10:FF:000004">
    <property type="entry name" value="Sodium:alanine symporter family protein"/>
    <property type="match status" value="1"/>
</dbReference>
<dbReference type="EMBL" id="MCBT01000043">
    <property type="protein sequence ID" value="OEG73191.1"/>
    <property type="molecule type" value="Genomic_DNA"/>
</dbReference>
<dbReference type="RefSeq" id="WP_028762707.1">
    <property type="nucleotide sequence ID" value="NZ_BPEU01000007.1"/>
</dbReference>
<keyword evidence="13" id="KW-1185">Reference proteome</keyword>
<dbReference type="PRINTS" id="PR00175">
    <property type="entry name" value="NAALASMPORT"/>
</dbReference>
<feature type="transmembrane region" description="Helical" evidence="9">
    <location>
        <begin position="178"/>
        <end position="197"/>
    </location>
</feature>
<comment type="similarity">
    <text evidence="2 9">Belongs to the alanine or glycine:cation symporter (AGCS) (TC 2.A.25) family.</text>
</comment>
<protein>
    <submittedName>
        <fullName evidence="11">Sodium:alanine symporter</fullName>
    </submittedName>
    <submittedName>
        <fullName evidence="10">Transporter</fullName>
    </submittedName>
</protein>
<reference evidence="10 13" key="2">
    <citation type="submission" date="2021-05" db="EMBL/GenBank/DDBJ databases">
        <title>Molecular characterization for Shewanella algae harboring chromosomal blaOXA-55-like strains isolated from clinical and environment sample.</title>
        <authorList>
            <person name="Ohama Y."/>
            <person name="Aoki K."/>
            <person name="Harada S."/>
            <person name="Moriya K."/>
            <person name="Ishii Y."/>
            <person name="Tateda K."/>
        </authorList>
    </citation>
    <scope>NUCLEOTIDE SEQUENCE [LARGE SCALE GENOMIC DNA]</scope>
    <source>
        <strain evidence="10 13">MBTL60-118</strain>
    </source>
</reference>
<evidence type="ECO:0000256" key="8">
    <source>
        <dbReference type="ARBA" id="ARBA00023136"/>
    </source>
</evidence>
<keyword evidence="5 9" id="KW-0812">Transmembrane</keyword>
<gene>
    <name evidence="10" type="primary">glyP</name>
    <name evidence="11" type="ORF">BEL05_13030</name>
    <name evidence="10" type="ORF">TUM3794_11170</name>
</gene>
<feature type="transmembrane region" description="Helical" evidence="9">
    <location>
        <begin position="209"/>
        <end position="229"/>
    </location>
</feature>
<dbReference type="PANTHER" id="PTHR30330">
    <property type="entry name" value="AGSS FAMILY TRANSPORTER, SODIUM-ALANINE"/>
    <property type="match status" value="1"/>
</dbReference>
<keyword evidence="4" id="KW-1003">Cell membrane</keyword>
<evidence type="ECO:0000256" key="7">
    <source>
        <dbReference type="ARBA" id="ARBA00022989"/>
    </source>
</evidence>
<organism evidence="11 12">
    <name type="scientific">Shewanella colwelliana</name>
    <name type="common">Alteromonas colwelliana</name>
    <dbReference type="NCBI Taxonomy" id="23"/>
    <lineage>
        <taxon>Bacteria</taxon>
        <taxon>Pseudomonadati</taxon>
        <taxon>Pseudomonadota</taxon>
        <taxon>Gammaproteobacteria</taxon>
        <taxon>Alteromonadales</taxon>
        <taxon>Shewanellaceae</taxon>
        <taxon>Shewanella</taxon>
    </lineage>
</organism>
<feature type="transmembrane region" description="Helical" evidence="9">
    <location>
        <begin position="304"/>
        <end position="324"/>
    </location>
</feature>
<feature type="transmembrane region" description="Helical" evidence="9">
    <location>
        <begin position="62"/>
        <end position="85"/>
    </location>
</feature>
<evidence type="ECO:0000256" key="4">
    <source>
        <dbReference type="ARBA" id="ARBA00022475"/>
    </source>
</evidence>
<dbReference type="PROSITE" id="PS00873">
    <property type="entry name" value="NA_ALANINE_SYMP"/>
    <property type="match status" value="1"/>
</dbReference>
<dbReference type="Pfam" id="PF01235">
    <property type="entry name" value="Na_Ala_symp"/>
    <property type="match status" value="1"/>
</dbReference>
<evidence type="ECO:0000256" key="2">
    <source>
        <dbReference type="ARBA" id="ARBA00009261"/>
    </source>
</evidence>
<comment type="subcellular location">
    <subcellularLocation>
        <location evidence="9">Cell inner membrane</location>
        <topology evidence="9">Multi-pass membrane protein</topology>
    </subcellularLocation>
    <subcellularLocation>
        <location evidence="1">Cell membrane</location>
        <topology evidence="1">Multi-pass membrane protein</topology>
    </subcellularLocation>
</comment>
<evidence type="ECO:0000313" key="13">
    <source>
        <dbReference type="Proteomes" id="UP000773469"/>
    </source>
</evidence>
<dbReference type="PANTHER" id="PTHR30330:SF3">
    <property type="entry name" value="TRANSCRIPTIONAL REGULATOR, LRP FAMILY"/>
    <property type="match status" value="1"/>
</dbReference>
<evidence type="ECO:0000256" key="6">
    <source>
        <dbReference type="ARBA" id="ARBA00022847"/>
    </source>
</evidence>
<accession>A0A1E5IRM9</accession>
<proteinExistence type="inferred from homology"/>
<dbReference type="GO" id="GO:0005283">
    <property type="term" value="F:amino acid:sodium symporter activity"/>
    <property type="evidence" value="ECO:0007669"/>
    <property type="project" value="InterPro"/>
</dbReference>
<evidence type="ECO:0000256" key="1">
    <source>
        <dbReference type="ARBA" id="ARBA00004651"/>
    </source>
</evidence>